<proteinExistence type="predicted"/>
<dbReference type="STRING" id="75743.A0A401NNU7"/>
<dbReference type="OMA" id="CEENEDW"/>
<gene>
    <name evidence="1" type="ORF">scyTo_0000047</name>
</gene>
<protein>
    <recommendedName>
        <fullName evidence="3">Retrotransposon gag domain-containing protein</fullName>
    </recommendedName>
</protein>
<name>A0A401NNU7_SCYTO</name>
<evidence type="ECO:0008006" key="3">
    <source>
        <dbReference type="Google" id="ProtNLM"/>
    </source>
</evidence>
<keyword evidence="2" id="KW-1185">Reference proteome</keyword>
<dbReference type="PANTHER" id="PTHR33198:SF19">
    <property type="entry name" value="CCHC-TYPE DOMAIN-CONTAINING PROTEIN"/>
    <property type="match status" value="1"/>
</dbReference>
<dbReference type="EMBL" id="BFAA01000006">
    <property type="protein sequence ID" value="GCB62543.1"/>
    <property type="molecule type" value="Genomic_DNA"/>
</dbReference>
<evidence type="ECO:0000313" key="1">
    <source>
        <dbReference type="EMBL" id="GCB62543.1"/>
    </source>
</evidence>
<comment type="caution">
    <text evidence="1">The sequence shown here is derived from an EMBL/GenBank/DDBJ whole genome shotgun (WGS) entry which is preliminary data.</text>
</comment>
<sequence>MKYFFRANNIIPDEKQSFILLTACRPAAFAIMRSLTFPEAPDTKTFQELTDLVKECYDPEPPLILRRYWFYSAFRDTGESVTNFLTRLTRLAEACEFGLTLYEMLRDHLVCAINNLAKQKHLLGEAKLDCKQALQLALSLEKAASGAHELQGTPMESIPVKLS</sequence>
<accession>A0A401NNU7</accession>
<reference evidence="1 2" key="1">
    <citation type="journal article" date="2018" name="Nat. Ecol. Evol.">
        <title>Shark genomes provide insights into elasmobranch evolution and the origin of vertebrates.</title>
        <authorList>
            <person name="Hara Y"/>
            <person name="Yamaguchi K"/>
            <person name="Onimaru K"/>
            <person name="Kadota M"/>
            <person name="Koyanagi M"/>
            <person name="Keeley SD"/>
            <person name="Tatsumi K"/>
            <person name="Tanaka K"/>
            <person name="Motone F"/>
            <person name="Kageyama Y"/>
            <person name="Nozu R"/>
            <person name="Adachi N"/>
            <person name="Nishimura O"/>
            <person name="Nakagawa R"/>
            <person name="Tanegashima C"/>
            <person name="Kiyatake I"/>
            <person name="Matsumoto R"/>
            <person name="Murakumo K"/>
            <person name="Nishida K"/>
            <person name="Terakita A"/>
            <person name="Kuratani S"/>
            <person name="Sato K"/>
            <person name="Hyodo S Kuraku.S."/>
        </authorList>
    </citation>
    <scope>NUCLEOTIDE SEQUENCE [LARGE SCALE GENOMIC DNA]</scope>
</reference>
<dbReference type="AlphaFoldDB" id="A0A401NNU7"/>
<evidence type="ECO:0000313" key="2">
    <source>
        <dbReference type="Proteomes" id="UP000288216"/>
    </source>
</evidence>
<dbReference type="PANTHER" id="PTHR33198">
    <property type="entry name" value="ANK_REP_REGION DOMAIN-CONTAINING PROTEIN-RELATED"/>
    <property type="match status" value="1"/>
</dbReference>
<dbReference type="Proteomes" id="UP000288216">
    <property type="component" value="Unassembled WGS sequence"/>
</dbReference>
<organism evidence="1 2">
    <name type="scientific">Scyliorhinus torazame</name>
    <name type="common">Cloudy catshark</name>
    <name type="synonym">Catulus torazame</name>
    <dbReference type="NCBI Taxonomy" id="75743"/>
    <lineage>
        <taxon>Eukaryota</taxon>
        <taxon>Metazoa</taxon>
        <taxon>Chordata</taxon>
        <taxon>Craniata</taxon>
        <taxon>Vertebrata</taxon>
        <taxon>Chondrichthyes</taxon>
        <taxon>Elasmobranchii</taxon>
        <taxon>Galeomorphii</taxon>
        <taxon>Galeoidea</taxon>
        <taxon>Carcharhiniformes</taxon>
        <taxon>Scyliorhinidae</taxon>
        <taxon>Scyliorhinus</taxon>
    </lineage>
</organism>
<dbReference type="OrthoDB" id="775972at2759"/>